<evidence type="ECO:0000313" key="3">
    <source>
        <dbReference type="EMBL" id="SVA76245.1"/>
    </source>
</evidence>
<evidence type="ECO:0000256" key="1">
    <source>
        <dbReference type="ARBA" id="ARBA00022723"/>
    </source>
</evidence>
<keyword evidence="1" id="KW-0479">Metal-binding</keyword>
<proteinExistence type="predicted"/>
<name>A0A381YGZ1_9ZZZZ</name>
<evidence type="ECO:0008006" key="4">
    <source>
        <dbReference type="Google" id="ProtNLM"/>
    </source>
</evidence>
<sequence>MKSPIKQILLFVFIFFISCSSPIKEKSDFNFFSEQFADLKILRYQVPGFDELNLNQKKLVYYLSQAGLSGRDIMYDQNYRHNISIRNALEKIYTDYNGDKSSDDWKKFETYLKRIWFSNGIHHHYSNDKFEPGFSVEFLEKLLNESNVQLNKEAFEVIFNDEDSKKVNLDASKGLIKGSAVNFYGPDVTTEDVDFYYSEIKKVPNPKKPISLGLNSKLVKENGKLVEKVWKLGGMYNEEIKNIIYWLSKASEVAENEKQKEGFELLIKYYETGDLSIWDQYNVAWVETVEGDVDYINGFIEVYNDPKGYRGSYESVVQIKDFEMSKKMDALSENAQWFEDNSPIMEKHKKNNVVGISYNTVNVASEAGDASPSTPIGINLPNANWIRVTHGSKSISLGNILYAYGNAGSSGRLNEFAFSQKEIDLEIKHGENAGNLHTALHEVIGHASGKINEGVGTTKETLKSYASALEEARADLVGLYYIPDNKLEEISISPSAEEMGIASYDGYIRNGLITQLIRIKLGNDIEESHMRNRQLISLWAYEQGLKDNVIEKVKKNNKTFYIINDYNKLRELFGDLLGEIQRIKSEGDFEAGKNLIENYGVKVDQELHKEVLERNSKFTSAPYSGFINPELVLVKDEDGNVIDVKIQQPTSFASQMLSYSEKY</sequence>
<accession>A0A381YGZ1</accession>
<dbReference type="AlphaFoldDB" id="A0A381YGZ1"/>
<organism evidence="3">
    <name type="scientific">marine metagenome</name>
    <dbReference type="NCBI Taxonomy" id="408172"/>
    <lineage>
        <taxon>unclassified sequences</taxon>
        <taxon>metagenomes</taxon>
        <taxon>ecological metagenomes</taxon>
    </lineage>
</organism>
<dbReference type="InterPro" id="IPR039461">
    <property type="entry name" value="Peptidase_M49"/>
</dbReference>
<gene>
    <name evidence="3" type="ORF">METZ01_LOCUS129099</name>
</gene>
<protein>
    <recommendedName>
        <fullName evidence="4">Dihydrofolate reductase</fullName>
    </recommendedName>
</protein>
<dbReference type="PANTHER" id="PTHR23422">
    <property type="entry name" value="DIPEPTIDYL PEPTIDASE III-RELATED"/>
    <property type="match status" value="1"/>
</dbReference>
<dbReference type="PROSITE" id="PS51257">
    <property type="entry name" value="PROKAR_LIPOPROTEIN"/>
    <property type="match status" value="1"/>
</dbReference>
<dbReference type="PANTHER" id="PTHR23422:SF11">
    <property type="entry name" value="DIPEPTIDYL PEPTIDASE 3"/>
    <property type="match status" value="1"/>
</dbReference>
<dbReference type="Pfam" id="PF03571">
    <property type="entry name" value="Peptidase_M49"/>
    <property type="match status" value="2"/>
</dbReference>
<keyword evidence="2" id="KW-0378">Hydrolase</keyword>
<dbReference type="GO" id="GO:0046872">
    <property type="term" value="F:metal ion binding"/>
    <property type="evidence" value="ECO:0007669"/>
    <property type="project" value="UniProtKB-KW"/>
</dbReference>
<evidence type="ECO:0000256" key="2">
    <source>
        <dbReference type="ARBA" id="ARBA00022801"/>
    </source>
</evidence>
<dbReference type="EMBL" id="UINC01018203">
    <property type="protein sequence ID" value="SVA76245.1"/>
    <property type="molecule type" value="Genomic_DNA"/>
</dbReference>
<reference evidence="3" key="1">
    <citation type="submission" date="2018-05" db="EMBL/GenBank/DDBJ databases">
        <authorList>
            <person name="Lanie J.A."/>
            <person name="Ng W.-L."/>
            <person name="Kazmierczak K.M."/>
            <person name="Andrzejewski T.M."/>
            <person name="Davidsen T.M."/>
            <person name="Wayne K.J."/>
            <person name="Tettelin H."/>
            <person name="Glass J.I."/>
            <person name="Rusch D."/>
            <person name="Podicherti R."/>
            <person name="Tsui H.-C.T."/>
            <person name="Winkler M.E."/>
        </authorList>
    </citation>
    <scope>NUCLEOTIDE SEQUENCE</scope>
</reference>
<dbReference type="Gene3D" id="3.30.540.30">
    <property type="match status" value="2"/>
</dbReference>
<dbReference type="GO" id="GO:0016787">
    <property type="term" value="F:hydrolase activity"/>
    <property type="evidence" value="ECO:0007669"/>
    <property type="project" value="UniProtKB-KW"/>
</dbReference>